<dbReference type="AlphaFoldDB" id="A0A9P7UVD0"/>
<name>A0A9P7UVD0_9AGAR</name>
<dbReference type="GeneID" id="66075279"/>
<dbReference type="RefSeq" id="XP_043011933.1">
    <property type="nucleotide sequence ID" value="XM_043150843.1"/>
</dbReference>
<sequence>MRVLLQGIWPCLRDNTAARKPGDIVFRSSPGATYTKSTASLLSSNKSSAGQHPPRRGFLIGVVYGLQHFLEEKQKRHETKSRTAPVRRPASWPKLERASTRQVGDEEGVNPRNFCSN</sequence>
<evidence type="ECO:0000313" key="3">
    <source>
        <dbReference type="Proteomes" id="UP001049176"/>
    </source>
</evidence>
<gene>
    <name evidence="2" type="ORF">E1B28_006203</name>
</gene>
<dbReference type="Proteomes" id="UP001049176">
    <property type="component" value="Chromosome 3"/>
</dbReference>
<feature type="region of interest" description="Disordered" evidence="1">
    <location>
        <begin position="73"/>
        <end position="117"/>
    </location>
</feature>
<organism evidence="2 3">
    <name type="scientific">Marasmius oreades</name>
    <name type="common">fairy-ring Marasmius</name>
    <dbReference type="NCBI Taxonomy" id="181124"/>
    <lineage>
        <taxon>Eukaryota</taxon>
        <taxon>Fungi</taxon>
        <taxon>Dikarya</taxon>
        <taxon>Basidiomycota</taxon>
        <taxon>Agaricomycotina</taxon>
        <taxon>Agaricomycetes</taxon>
        <taxon>Agaricomycetidae</taxon>
        <taxon>Agaricales</taxon>
        <taxon>Marasmiineae</taxon>
        <taxon>Marasmiaceae</taxon>
        <taxon>Marasmius</taxon>
    </lineage>
</organism>
<dbReference type="KEGG" id="more:E1B28_006203"/>
<dbReference type="EMBL" id="CM032183">
    <property type="protein sequence ID" value="KAG7095463.1"/>
    <property type="molecule type" value="Genomic_DNA"/>
</dbReference>
<accession>A0A9P7UVD0</accession>
<reference evidence="2" key="1">
    <citation type="journal article" date="2021" name="Genome Biol. Evol.">
        <title>The assembled and annotated genome of the fairy-ring fungus Marasmius oreades.</title>
        <authorList>
            <person name="Hiltunen M."/>
            <person name="Ament-Velasquez S.L."/>
            <person name="Johannesson H."/>
        </authorList>
    </citation>
    <scope>NUCLEOTIDE SEQUENCE</scope>
    <source>
        <strain evidence="2">03SP1</strain>
    </source>
</reference>
<comment type="caution">
    <text evidence="2">The sequence shown here is derived from an EMBL/GenBank/DDBJ whole genome shotgun (WGS) entry which is preliminary data.</text>
</comment>
<evidence type="ECO:0000313" key="2">
    <source>
        <dbReference type="EMBL" id="KAG7095463.1"/>
    </source>
</evidence>
<proteinExistence type="predicted"/>
<evidence type="ECO:0000256" key="1">
    <source>
        <dbReference type="SAM" id="MobiDB-lite"/>
    </source>
</evidence>
<keyword evidence="3" id="KW-1185">Reference proteome</keyword>
<protein>
    <submittedName>
        <fullName evidence="2">Uncharacterized protein</fullName>
    </submittedName>
</protein>